<dbReference type="OrthoDB" id="5343688at2759"/>
<reference evidence="3" key="1">
    <citation type="submission" date="2021-03" db="EMBL/GenBank/DDBJ databases">
        <authorList>
            <person name="Tagirdzhanova G."/>
        </authorList>
    </citation>
    <scope>NUCLEOTIDE SEQUENCE</scope>
</reference>
<keyword evidence="1" id="KW-1133">Transmembrane helix</keyword>
<organism evidence="3 4">
    <name type="scientific">Gomphillus americanus</name>
    <dbReference type="NCBI Taxonomy" id="1940652"/>
    <lineage>
        <taxon>Eukaryota</taxon>
        <taxon>Fungi</taxon>
        <taxon>Dikarya</taxon>
        <taxon>Ascomycota</taxon>
        <taxon>Pezizomycotina</taxon>
        <taxon>Lecanoromycetes</taxon>
        <taxon>OSLEUM clade</taxon>
        <taxon>Ostropomycetidae</taxon>
        <taxon>Ostropales</taxon>
        <taxon>Graphidaceae</taxon>
        <taxon>Gomphilloideae</taxon>
        <taxon>Gomphillus</taxon>
    </lineage>
</organism>
<keyword evidence="1" id="KW-0472">Membrane</keyword>
<protein>
    <recommendedName>
        <fullName evidence="2">N-acetyltransferase domain-containing protein</fullName>
    </recommendedName>
</protein>
<sequence>MVIEKEASPLEGVPDLTFSKPHNTEDRTAGLKLVADVLSQQRSITSKTLIYNPITVLLWAALVGLIYPFVYRNPATDKPNLVIAMMGILMSILAGVRYLVRPYQDLGESINWEWLGEDEMVIAKFGDTVIGSCVYRLQDSSNKKEMLIRAWTTRPRERRKGIGRGLLESVVNIAKQKGCSGIDFAPDELRVGSTRLLSQLDGFAGVLHINKGFAQEETKARATLKNLVDEHWSEKRTKGSR</sequence>
<evidence type="ECO:0000259" key="2">
    <source>
        <dbReference type="PROSITE" id="PS51186"/>
    </source>
</evidence>
<keyword evidence="4" id="KW-1185">Reference proteome</keyword>
<dbReference type="CDD" id="cd04301">
    <property type="entry name" value="NAT_SF"/>
    <property type="match status" value="1"/>
</dbReference>
<evidence type="ECO:0000256" key="1">
    <source>
        <dbReference type="SAM" id="Phobius"/>
    </source>
</evidence>
<dbReference type="SUPFAM" id="SSF55729">
    <property type="entry name" value="Acyl-CoA N-acyltransferases (Nat)"/>
    <property type="match status" value="1"/>
</dbReference>
<gene>
    <name evidence="3" type="ORF">GOMPHAMPRED_000407</name>
</gene>
<dbReference type="GO" id="GO:0016747">
    <property type="term" value="F:acyltransferase activity, transferring groups other than amino-acyl groups"/>
    <property type="evidence" value="ECO:0007669"/>
    <property type="project" value="InterPro"/>
</dbReference>
<accession>A0A8H3EBS6</accession>
<keyword evidence="1" id="KW-0812">Transmembrane</keyword>
<evidence type="ECO:0000313" key="3">
    <source>
        <dbReference type="EMBL" id="CAF9903589.1"/>
    </source>
</evidence>
<name>A0A8H3EBS6_9LECA</name>
<dbReference type="EMBL" id="CAJPDQ010000001">
    <property type="protein sequence ID" value="CAF9903589.1"/>
    <property type="molecule type" value="Genomic_DNA"/>
</dbReference>
<feature type="domain" description="N-acetyltransferase" evidence="2">
    <location>
        <begin position="79"/>
        <end position="239"/>
    </location>
</feature>
<comment type="caution">
    <text evidence="3">The sequence shown here is derived from an EMBL/GenBank/DDBJ whole genome shotgun (WGS) entry which is preliminary data.</text>
</comment>
<feature type="transmembrane region" description="Helical" evidence="1">
    <location>
        <begin position="49"/>
        <end position="69"/>
    </location>
</feature>
<dbReference type="Proteomes" id="UP000664169">
    <property type="component" value="Unassembled WGS sequence"/>
</dbReference>
<dbReference type="InterPro" id="IPR016181">
    <property type="entry name" value="Acyl_CoA_acyltransferase"/>
</dbReference>
<dbReference type="Gene3D" id="3.40.630.30">
    <property type="match status" value="1"/>
</dbReference>
<evidence type="ECO:0000313" key="4">
    <source>
        <dbReference type="Proteomes" id="UP000664169"/>
    </source>
</evidence>
<proteinExistence type="predicted"/>
<dbReference type="Pfam" id="PF00583">
    <property type="entry name" value="Acetyltransf_1"/>
    <property type="match status" value="1"/>
</dbReference>
<dbReference type="PROSITE" id="PS51186">
    <property type="entry name" value="GNAT"/>
    <property type="match status" value="1"/>
</dbReference>
<dbReference type="InterPro" id="IPR000182">
    <property type="entry name" value="GNAT_dom"/>
</dbReference>
<dbReference type="AlphaFoldDB" id="A0A8H3EBS6"/>
<feature type="transmembrane region" description="Helical" evidence="1">
    <location>
        <begin position="81"/>
        <end position="100"/>
    </location>
</feature>